<dbReference type="RefSeq" id="WP_147581711.1">
    <property type="nucleotide sequence ID" value="NZ_CP042831.1"/>
</dbReference>
<name>A0A5B9FLU9_9FLAO</name>
<organism evidence="2 3">
    <name type="scientific">Flavobacterium alkalisoli</name>
    <dbReference type="NCBI Taxonomy" id="2602769"/>
    <lineage>
        <taxon>Bacteria</taxon>
        <taxon>Pseudomonadati</taxon>
        <taxon>Bacteroidota</taxon>
        <taxon>Flavobacteriia</taxon>
        <taxon>Flavobacteriales</taxon>
        <taxon>Flavobacteriaceae</taxon>
        <taxon>Flavobacterium</taxon>
    </lineage>
</organism>
<evidence type="ECO:0000313" key="3">
    <source>
        <dbReference type="Proteomes" id="UP000321222"/>
    </source>
</evidence>
<feature type="signal peptide" evidence="1">
    <location>
        <begin position="1"/>
        <end position="22"/>
    </location>
</feature>
<dbReference type="AlphaFoldDB" id="A0A5B9FLU9"/>
<feature type="chain" id="PRO_5022853371" description="Carboxypeptidase regulatory-like domain-containing protein" evidence="1">
    <location>
        <begin position="23"/>
        <end position="791"/>
    </location>
</feature>
<accession>A0A5B9FLU9</accession>
<sequence>MKKTTKTILTVFLLAFSLVAFAQQDKKQQISKAIEDYFFLERENIYVHFDKNVFLSNEKIWFKGYVYHKKLGIPFYSCVNIFANLIDSDGNILESKLLCGNLGNFSGGFKLNSNYKSGKYYVQFYTNWMNNFTEDESSVYDVTIINPSTGIPNSLSKNAEAEVTIELKPESGVLLNDCHNNIGVHVTGCDNTPLNVKEVSVVNEKGETIKKISLNDLGYGKFDIVASNKNNLKVVATINGTTHEQVLPPLQAEGITMEANSYTMADKTFIKLRTNSFTYKKIENKPLYLTVQKDDKTYIVELVFNDNKLELTAQLENKELFTGVNTVRLIDDNLNQIAERLIYIYPDTVVSSQLNKISDDNGTIEFKGKVNNPYMNLSISVLPADTKSLTAKEDIYGELLLSPYIEGHPKTIAREYLNSISRSNKFEMDLYLINKSSKYLWNNILNNPPKENYTFDIGINIKGTVNQKLKGNGYRLKVSSYTGMLDERIGLNEKNEFNLKHLVVPDSCKLRFTLLKRGEQPKDILLKPEVLNNNRKFNKPFTPAKVSCIDYSGDNTDLADFELPKYITKTVMLEEVKIEGKSNKLKYGTVAGNGLLRGYKITEGDTKSYFYILDMIRYHGFDVSNKNGEVSITGRTATTINGQKTKPRVYVDNVYLMSFDVLDMVYTEDVDEFYINAHAPVPGVDNEMGIIKIYMKKDFSYRNKPTADLSFLLKDGFDRVEPFKNSEYTSTYDDKGFENFGIIDWHPNIMTDETGEFSFSIPKLYFGQVKVLIEGFGANGKIISEVKTINL</sequence>
<reference evidence="2 3" key="1">
    <citation type="submission" date="2019-08" db="EMBL/GenBank/DDBJ databases">
        <title>Flavobacterium alkalisoli sp. nov., isolated from rhizosphere soil of Suaeda salsa.</title>
        <authorList>
            <person name="Sun J.-Q."/>
            <person name="Xu L."/>
        </authorList>
    </citation>
    <scope>NUCLEOTIDE SEQUENCE [LARGE SCALE GENOMIC DNA]</scope>
    <source>
        <strain evidence="2 3">XS-5</strain>
    </source>
</reference>
<keyword evidence="1" id="KW-0732">Signal</keyword>
<gene>
    <name evidence="2" type="ORF">FUA48_01060</name>
</gene>
<dbReference type="Gene3D" id="2.60.40.1930">
    <property type="match status" value="1"/>
</dbReference>
<keyword evidence="3" id="KW-1185">Reference proteome</keyword>
<dbReference type="EMBL" id="CP042831">
    <property type="protein sequence ID" value="QEE48213.1"/>
    <property type="molecule type" value="Genomic_DNA"/>
</dbReference>
<proteinExistence type="predicted"/>
<dbReference type="OrthoDB" id="679547at2"/>
<dbReference type="KEGG" id="fak:FUA48_01060"/>
<evidence type="ECO:0000313" key="2">
    <source>
        <dbReference type="EMBL" id="QEE48213.1"/>
    </source>
</evidence>
<evidence type="ECO:0000256" key="1">
    <source>
        <dbReference type="SAM" id="SignalP"/>
    </source>
</evidence>
<dbReference type="Proteomes" id="UP000321222">
    <property type="component" value="Chromosome"/>
</dbReference>
<evidence type="ECO:0008006" key="4">
    <source>
        <dbReference type="Google" id="ProtNLM"/>
    </source>
</evidence>
<protein>
    <recommendedName>
        <fullName evidence="4">Carboxypeptidase regulatory-like domain-containing protein</fullName>
    </recommendedName>
</protein>